<dbReference type="PROSITE" id="PS51677">
    <property type="entry name" value="NODB"/>
    <property type="match status" value="1"/>
</dbReference>
<comment type="subcellular location">
    <subcellularLocation>
        <location evidence="1">Secreted</location>
    </subcellularLocation>
</comment>
<dbReference type="PANTHER" id="PTHR34216:SF3">
    <property type="entry name" value="POLY-BETA-1,6-N-ACETYL-D-GLUCOSAMINE N-DEACETYLASE"/>
    <property type="match status" value="1"/>
</dbReference>
<evidence type="ECO:0000313" key="5">
    <source>
        <dbReference type="Proteomes" id="UP000253495"/>
    </source>
</evidence>
<evidence type="ECO:0000313" key="4">
    <source>
        <dbReference type="EMBL" id="RCW44428.1"/>
    </source>
</evidence>
<dbReference type="SUPFAM" id="SSF88713">
    <property type="entry name" value="Glycoside hydrolase/deacetylase"/>
    <property type="match status" value="1"/>
</dbReference>
<keyword evidence="5" id="KW-1185">Reference proteome</keyword>
<dbReference type="GO" id="GO:0005576">
    <property type="term" value="C:extracellular region"/>
    <property type="evidence" value="ECO:0007669"/>
    <property type="project" value="UniProtKB-SubCell"/>
</dbReference>
<proteinExistence type="predicted"/>
<keyword evidence="2" id="KW-0732">Signal</keyword>
<dbReference type="Gene3D" id="3.20.20.370">
    <property type="entry name" value="Glycoside hydrolase/deacetylase"/>
    <property type="match status" value="1"/>
</dbReference>
<dbReference type="Proteomes" id="UP000253495">
    <property type="component" value="Unassembled WGS sequence"/>
</dbReference>
<dbReference type="Pfam" id="PF01522">
    <property type="entry name" value="Polysacc_deac_1"/>
    <property type="match status" value="1"/>
</dbReference>
<sequence>MTQPTRTRSTGTFPLVLMYHSVSPYTQDPYRVTVSPRRFEQQLRWLRRRGLRGTSMRELLAAERTGRSRGLVGLTFDDGYADFARTVLPTLHRYGFTATVFVLADRLGGHNAWDPEGPRKALMTEQEVRRAADSGMEIGSHGMLHRPLGSVTEAALLDEVQHSRTVLERITDRPVPGFCYPYGDVNERVIEAVQAAGYDYGCGIWRSALSGRHALPRTYVGERDRGLRLHAKRVRHELTCRTAR</sequence>
<dbReference type="PANTHER" id="PTHR34216">
    <property type="match status" value="1"/>
</dbReference>
<evidence type="ECO:0000256" key="1">
    <source>
        <dbReference type="ARBA" id="ARBA00004613"/>
    </source>
</evidence>
<dbReference type="EMBL" id="QPJC01000004">
    <property type="protein sequence ID" value="RCW44428.1"/>
    <property type="molecule type" value="Genomic_DNA"/>
</dbReference>
<reference evidence="4 5" key="1">
    <citation type="submission" date="2018-07" db="EMBL/GenBank/DDBJ databases">
        <title>Genomic Encyclopedia of Type Strains, Phase III (KMG-III): the genomes of soil and plant-associated and newly described type strains.</title>
        <authorList>
            <person name="Whitman W."/>
        </authorList>
    </citation>
    <scope>NUCLEOTIDE SEQUENCE [LARGE SCALE GENOMIC DNA]</scope>
    <source>
        <strain evidence="4 5">CECT 8575</strain>
    </source>
</reference>
<feature type="domain" description="NodB homology" evidence="3">
    <location>
        <begin position="70"/>
        <end position="244"/>
    </location>
</feature>
<dbReference type="CDD" id="cd10918">
    <property type="entry name" value="CE4_NodB_like_5s_6s"/>
    <property type="match status" value="1"/>
</dbReference>
<dbReference type="InterPro" id="IPR011330">
    <property type="entry name" value="Glyco_hydro/deAcase_b/a-brl"/>
</dbReference>
<comment type="caution">
    <text evidence="4">The sequence shown here is derived from an EMBL/GenBank/DDBJ whole genome shotgun (WGS) entry which is preliminary data.</text>
</comment>
<evidence type="ECO:0000259" key="3">
    <source>
        <dbReference type="PROSITE" id="PS51677"/>
    </source>
</evidence>
<gene>
    <name evidence="4" type="ORF">DFQ14_10417</name>
</gene>
<dbReference type="InterPro" id="IPR051398">
    <property type="entry name" value="Polysacch_Deacetylase"/>
</dbReference>
<name>A0A368VUT4_9ACTN</name>
<dbReference type="GO" id="GO:0005975">
    <property type="term" value="P:carbohydrate metabolic process"/>
    <property type="evidence" value="ECO:0007669"/>
    <property type="project" value="InterPro"/>
</dbReference>
<dbReference type="InterPro" id="IPR002509">
    <property type="entry name" value="NODB_dom"/>
</dbReference>
<accession>A0A368VUT4</accession>
<protein>
    <submittedName>
        <fullName evidence="4">Polysaccharide deacetylase</fullName>
    </submittedName>
</protein>
<evidence type="ECO:0000256" key="2">
    <source>
        <dbReference type="ARBA" id="ARBA00022729"/>
    </source>
</evidence>
<organism evidence="4 5">
    <name type="scientific">Halopolyspora algeriensis</name>
    <dbReference type="NCBI Taxonomy" id="1500506"/>
    <lineage>
        <taxon>Bacteria</taxon>
        <taxon>Bacillati</taxon>
        <taxon>Actinomycetota</taxon>
        <taxon>Actinomycetes</taxon>
        <taxon>Actinomycetes incertae sedis</taxon>
        <taxon>Halopolyspora</taxon>
    </lineage>
</organism>
<dbReference type="GO" id="GO:0016810">
    <property type="term" value="F:hydrolase activity, acting on carbon-nitrogen (but not peptide) bonds"/>
    <property type="evidence" value="ECO:0007669"/>
    <property type="project" value="InterPro"/>
</dbReference>
<dbReference type="AlphaFoldDB" id="A0A368VUT4"/>